<organism evidence="1 2">
    <name type="scientific">Thiopseudomonas denitrificans</name>
    <dbReference type="NCBI Taxonomy" id="1501432"/>
    <lineage>
        <taxon>Bacteria</taxon>
        <taxon>Pseudomonadati</taxon>
        <taxon>Pseudomonadota</taxon>
        <taxon>Gammaproteobacteria</taxon>
        <taxon>Pseudomonadales</taxon>
        <taxon>Pseudomonadaceae</taxon>
        <taxon>Thiopseudomonas</taxon>
    </lineage>
</organism>
<sequence length="142" mass="15794">MDLHIDDFYRDAALGLVMLYQSFPRPVTLYLDDMVGVLPPDEVGLPHPRQQHCLSTLLWLASEGYIRHLGTLGHEALDQAELSEKAFVRLAGTQHPFAGELAAVPASIRRAQGSLAHQLRRHLGSRDSEALISAMQHFFAID</sequence>
<proteinExistence type="predicted"/>
<evidence type="ECO:0000313" key="2">
    <source>
        <dbReference type="Proteomes" id="UP000294575"/>
    </source>
</evidence>
<protein>
    <submittedName>
        <fullName evidence="1">Uncharacterized protein</fullName>
    </submittedName>
</protein>
<comment type="caution">
    <text evidence="1">The sequence shown here is derived from an EMBL/GenBank/DDBJ whole genome shotgun (WGS) entry which is preliminary data.</text>
</comment>
<dbReference type="AlphaFoldDB" id="A0A4R6U1P5"/>
<name>A0A4R6U1P5_9GAMM</name>
<dbReference type="EMBL" id="SNYK01000004">
    <property type="protein sequence ID" value="TDQ38593.1"/>
    <property type="molecule type" value="Genomic_DNA"/>
</dbReference>
<keyword evidence="2" id="KW-1185">Reference proteome</keyword>
<dbReference type="RefSeq" id="WP_101496303.1">
    <property type="nucleotide sequence ID" value="NZ_LNJZ01000005.1"/>
</dbReference>
<dbReference type="OrthoDB" id="6958576at2"/>
<accession>A0A4R6U1P5</accession>
<evidence type="ECO:0000313" key="1">
    <source>
        <dbReference type="EMBL" id="TDQ38593.1"/>
    </source>
</evidence>
<gene>
    <name evidence="1" type="ORF">DFQ45_104171</name>
</gene>
<dbReference type="Proteomes" id="UP000294575">
    <property type="component" value="Unassembled WGS sequence"/>
</dbReference>
<reference evidence="1 2" key="1">
    <citation type="submission" date="2019-03" db="EMBL/GenBank/DDBJ databases">
        <title>Genomic Encyclopedia of Type Strains, Phase IV (KMG-IV): sequencing the most valuable type-strain genomes for metagenomic binning, comparative biology and taxonomic classification.</title>
        <authorList>
            <person name="Goeker M."/>
        </authorList>
    </citation>
    <scope>NUCLEOTIDE SEQUENCE [LARGE SCALE GENOMIC DNA]</scope>
    <source>
        <strain evidence="1 2">DSM 28679</strain>
    </source>
</reference>